<evidence type="ECO:0000256" key="1">
    <source>
        <dbReference type="SAM" id="MobiDB-lite"/>
    </source>
</evidence>
<feature type="region of interest" description="Disordered" evidence="1">
    <location>
        <begin position="150"/>
        <end position="190"/>
    </location>
</feature>
<feature type="compositionally biased region" description="Polar residues" evidence="1">
    <location>
        <begin position="162"/>
        <end position="171"/>
    </location>
</feature>
<name>A0AAV7VQG0_PLEWA</name>
<proteinExistence type="predicted"/>
<dbReference type="Proteomes" id="UP001066276">
    <property type="component" value="Chromosome 2_1"/>
</dbReference>
<evidence type="ECO:0000313" key="2">
    <source>
        <dbReference type="EMBL" id="KAJ1203913.1"/>
    </source>
</evidence>
<evidence type="ECO:0000313" key="3">
    <source>
        <dbReference type="Proteomes" id="UP001066276"/>
    </source>
</evidence>
<sequence>MLLLDKKLDTNINRSYALSFLNSKKQMINSTSFGPLTEAKGIFLISLILGRVQDGGRRGRFLKCSAHGPKLLHQFSLPGPPLCVHPGRGRPAEVEERVTRTQLYGLSSERVGRPRPRKETVGRGARRRSAGATLYARVWRRLSTRTLRPAVSAGLEEEDRGSPQQTASRQGPSAADHRSSTCLEGGSLMN</sequence>
<dbReference type="EMBL" id="JANPWB010000003">
    <property type="protein sequence ID" value="KAJ1203913.1"/>
    <property type="molecule type" value="Genomic_DNA"/>
</dbReference>
<protein>
    <submittedName>
        <fullName evidence="2">Uncharacterized protein</fullName>
    </submittedName>
</protein>
<keyword evidence="3" id="KW-1185">Reference proteome</keyword>
<feature type="region of interest" description="Disordered" evidence="1">
    <location>
        <begin position="107"/>
        <end position="128"/>
    </location>
</feature>
<accession>A0AAV7VQG0</accession>
<comment type="caution">
    <text evidence="2">The sequence shown here is derived from an EMBL/GenBank/DDBJ whole genome shotgun (WGS) entry which is preliminary data.</text>
</comment>
<gene>
    <name evidence="2" type="ORF">NDU88_007694</name>
</gene>
<organism evidence="2 3">
    <name type="scientific">Pleurodeles waltl</name>
    <name type="common">Iberian ribbed newt</name>
    <dbReference type="NCBI Taxonomy" id="8319"/>
    <lineage>
        <taxon>Eukaryota</taxon>
        <taxon>Metazoa</taxon>
        <taxon>Chordata</taxon>
        <taxon>Craniata</taxon>
        <taxon>Vertebrata</taxon>
        <taxon>Euteleostomi</taxon>
        <taxon>Amphibia</taxon>
        <taxon>Batrachia</taxon>
        <taxon>Caudata</taxon>
        <taxon>Salamandroidea</taxon>
        <taxon>Salamandridae</taxon>
        <taxon>Pleurodelinae</taxon>
        <taxon>Pleurodeles</taxon>
    </lineage>
</organism>
<dbReference type="AlphaFoldDB" id="A0AAV7VQG0"/>
<reference evidence="2" key="1">
    <citation type="journal article" date="2022" name="bioRxiv">
        <title>Sequencing and chromosome-scale assembly of the giantPleurodeles waltlgenome.</title>
        <authorList>
            <person name="Brown T."/>
            <person name="Elewa A."/>
            <person name="Iarovenko S."/>
            <person name="Subramanian E."/>
            <person name="Araus A.J."/>
            <person name="Petzold A."/>
            <person name="Susuki M."/>
            <person name="Suzuki K.-i.T."/>
            <person name="Hayashi T."/>
            <person name="Toyoda A."/>
            <person name="Oliveira C."/>
            <person name="Osipova E."/>
            <person name="Leigh N.D."/>
            <person name="Simon A."/>
            <person name="Yun M.H."/>
        </authorList>
    </citation>
    <scope>NUCLEOTIDE SEQUENCE</scope>
    <source>
        <strain evidence="2">20211129_DDA</strain>
        <tissue evidence="2">Liver</tissue>
    </source>
</reference>